<protein>
    <submittedName>
        <fullName evidence="6">Peptide/nickel transport system substrate-binding protein</fullName>
    </submittedName>
</protein>
<dbReference type="Pfam" id="PF00496">
    <property type="entry name" value="SBP_bac_5"/>
    <property type="match status" value="1"/>
</dbReference>
<dbReference type="SUPFAM" id="SSF53850">
    <property type="entry name" value="Periplasmic binding protein-like II"/>
    <property type="match status" value="1"/>
</dbReference>
<feature type="signal peptide" evidence="4">
    <location>
        <begin position="1"/>
        <end position="28"/>
    </location>
</feature>
<evidence type="ECO:0000256" key="3">
    <source>
        <dbReference type="ARBA" id="ARBA00022729"/>
    </source>
</evidence>
<dbReference type="GO" id="GO:1904680">
    <property type="term" value="F:peptide transmembrane transporter activity"/>
    <property type="evidence" value="ECO:0007669"/>
    <property type="project" value="TreeGrafter"/>
</dbReference>
<evidence type="ECO:0000256" key="1">
    <source>
        <dbReference type="ARBA" id="ARBA00005695"/>
    </source>
</evidence>
<dbReference type="InterPro" id="IPR030678">
    <property type="entry name" value="Peptide/Ni-bd"/>
</dbReference>
<dbReference type="GO" id="GO:0042597">
    <property type="term" value="C:periplasmic space"/>
    <property type="evidence" value="ECO:0007669"/>
    <property type="project" value="UniProtKB-ARBA"/>
</dbReference>
<proteinExistence type="inferred from homology"/>
<feature type="chain" id="PRO_5039429500" evidence="4">
    <location>
        <begin position="29"/>
        <end position="547"/>
    </location>
</feature>
<gene>
    <name evidence="6" type="ORF">FNL38_107115</name>
</gene>
<dbReference type="Gene3D" id="3.10.105.10">
    <property type="entry name" value="Dipeptide-binding Protein, Domain 3"/>
    <property type="match status" value="1"/>
</dbReference>
<dbReference type="PROSITE" id="PS51257">
    <property type="entry name" value="PROKAR_LIPOPROTEIN"/>
    <property type="match status" value="1"/>
</dbReference>
<name>A0A652YJW3_NOCGL</name>
<comment type="caution">
    <text evidence="6">The sequence shown here is derived from an EMBL/GenBank/DDBJ whole genome shotgun (WGS) entry which is preliminary data.</text>
</comment>
<comment type="similarity">
    <text evidence="1">Belongs to the bacterial solute-binding protein 5 family.</text>
</comment>
<dbReference type="EMBL" id="VNIQ01000007">
    <property type="protein sequence ID" value="TYQ01694.1"/>
    <property type="molecule type" value="Genomic_DNA"/>
</dbReference>
<organism evidence="6">
    <name type="scientific">Nocardia globerula</name>
    <dbReference type="NCBI Taxonomy" id="1818"/>
    <lineage>
        <taxon>Bacteria</taxon>
        <taxon>Bacillati</taxon>
        <taxon>Actinomycetota</taxon>
        <taxon>Actinomycetes</taxon>
        <taxon>Mycobacteriales</taxon>
        <taxon>Nocardiaceae</taxon>
        <taxon>Nocardia</taxon>
    </lineage>
</organism>
<dbReference type="PANTHER" id="PTHR30290">
    <property type="entry name" value="PERIPLASMIC BINDING COMPONENT OF ABC TRANSPORTER"/>
    <property type="match status" value="1"/>
</dbReference>
<dbReference type="InterPro" id="IPR000914">
    <property type="entry name" value="SBP_5_dom"/>
</dbReference>
<dbReference type="InterPro" id="IPR039424">
    <property type="entry name" value="SBP_5"/>
</dbReference>
<keyword evidence="3 4" id="KW-0732">Signal</keyword>
<evidence type="ECO:0000259" key="5">
    <source>
        <dbReference type="Pfam" id="PF00496"/>
    </source>
</evidence>
<dbReference type="AlphaFoldDB" id="A0A652YJW3"/>
<reference evidence="6" key="1">
    <citation type="submission" date="2019-07" db="EMBL/GenBank/DDBJ databases">
        <title>Genomic Encyclopedia of Type Strains, Phase IV (KMG-IV): sequencing the most valuable type-strain genomes for metagenomic binning, comparative biology and taxonomic classification.</title>
        <authorList>
            <person name="Goeker M."/>
        </authorList>
    </citation>
    <scope>NUCLEOTIDE SEQUENCE</scope>
    <source>
        <strain evidence="6">DSM 44596</strain>
    </source>
</reference>
<evidence type="ECO:0000313" key="6">
    <source>
        <dbReference type="EMBL" id="TYQ01694.1"/>
    </source>
</evidence>
<dbReference type="PANTHER" id="PTHR30290:SF9">
    <property type="entry name" value="OLIGOPEPTIDE-BINDING PROTEIN APPA"/>
    <property type="match status" value="1"/>
</dbReference>
<accession>A0A652YJW3</accession>
<dbReference type="Gene3D" id="3.40.190.10">
    <property type="entry name" value="Periplasmic binding protein-like II"/>
    <property type="match status" value="1"/>
</dbReference>
<keyword evidence="2" id="KW-0813">Transport</keyword>
<evidence type="ECO:0000256" key="2">
    <source>
        <dbReference type="ARBA" id="ARBA00022448"/>
    </source>
</evidence>
<dbReference type="PIRSF" id="PIRSF002741">
    <property type="entry name" value="MppA"/>
    <property type="match status" value="1"/>
</dbReference>
<dbReference type="GO" id="GO:0043190">
    <property type="term" value="C:ATP-binding cassette (ABC) transporter complex"/>
    <property type="evidence" value="ECO:0007669"/>
    <property type="project" value="InterPro"/>
</dbReference>
<dbReference type="CDD" id="cd08492">
    <property type="entry name" value="PBP2_NikA_DppA_OppA_like_15"/>
    <property type="match status" value="1"/>
</dbReference>
<sequence length="547" mass="58728">MKSIRHWRAVGALLLAVGIAATGCSAQAKVASAQGGDPVSGGTLRFAVLDAPANLDPHSGSSYPESLITSNTSDKLTYQNPETGEIEPWLATSWEYNDDLTAFTFHLRDDVTFNDGSKLDAAVVKENFDILGLGNEALGVPAVTAYWVGFVSSEVIDPLTVKATFNRPNAGFLHALSHYFSGIVGHSTLQLSKADRALPQNIVTTGPYTVTEQIYQEKTVLTKRAGYDWAPASRAHSGEAYLDTVEIAVIPEASVRTGALKSGEVDAILDVNSTDEAPLKAQGYQIVSQLIPGRDIAFDFKTDVFPTDDIAVRKAVNLGWSRDALKKTVLTDSYAVSTSAISSRVPGWKDFSADLTENQDEAAKILDAAGWKSGADGIRERDGKRLTLELLGIDNLVVNKPAYELIQQDLAKIGIELDLAVLPIPDFSAESKKSGVYNIQVANTSRADVAVLEQTYSPLFSNAGKLAKDNPLYQQAVDVLLGVSATLDPTARAQAAADAQEFILDTAALTSPVYNPAQVTAADPKVHGISYEAQSRNVFYDTWIEKS</sequence>
<evidence type="ECO:0000256" key="4">
    <source>
        <dbReference type="SAM" id="SignalP"/>
    </source>
</evidence>
<feature type="domain" description="Solute-binding protein family 5" evidence="5">
    <location>
        <begin position="85"/>
        <end position="447"/>
    </location>
</feature>
<dbReference type="GO" id="GO:0015833">
    <property type="term" value="P:peptide transport"/>
    <property type="evidence" value="ECO:0007669"/>
    <property type="project" value="TreeGrafter"/>
</dbReference>